<dbReference type="SMART" id="SM00320">
    <property type="entry name" value="WD40"/>
    <property type="match status" value="4"/>
</dbReference>
<reference evidence="4 5" key="1">
    <citation type="journal article" date="2016" name="Mol. Biol. Evol.">
        <title>Comparative Genomics of Early-Diverging Mushroom-Forming Fungi Provides Insights into the Origins of Lignocellulose Decay Capabilities.</title>
        <authorList>
            <person name="Nagy L.G."/>
            <person name="Riley R."/>
            <person name="Tritt A."/>
            <person name="Adam C."/>
            <person name="Daum C."/>
            <person name="Floudas D."/>
            <person name="Sun H."/>
            <person name="Yadav J.S."/>
            <person name="Pangilinan J."/>
            <person name="Larsson K.H."/>
            <person name="Matsuura K."/>
            <person name="Barry K."/>
            <person name="Labutti K."/>
            <person name="Kuo R."/>
            <person name="Ohm R.A."/>
            <person name="Bhattacharya S.S."/>
            <person name="Shirouzu T."/>
            <person name="Yoshinaga Y."/>
            <person name="Martin F.M."/>
            <person name="Grigoriev I.V."/>
            <person name="Hibbett D.S."/>
        </authorList>
    </citation>
    <scope>NUCLEOTIDE SEQUENCE [LARGE SCALE GENOMIC DNA]</scope>
    <source>
        <strain evidence="4 5">93-53</strain>
    </source>
</reference>
<evidence type="ECO:0000256" key="1">
    <source>
        <dbReference type="ARBA" id="ARBA00022574"/>
    </source>
</evidence>
<proteinExistence type="predicted"/>
<dbReference type="SUPFAM" id="SSF50978">
    <property type="entry name" value="WD40 repeat-like"/>
    <property type="match status" value="1"/>
</dbReference>
<keyword evidence="5" id="KW-1185">Reference proteome</keyword>
<dbReference type="InterPro" id="IPR001680">
    <property type="entry name" value="WD40_rpt"/>
</dbReference>
<dbReference type="OrthoDB" id="2627610at2759"/>
<evidence type="ECO:0000256" key="2">
    <source>
        <dbReference type="ARBA" id="ARBA00022737"/>
    </source>
</evidence>
<feature type="repeat" description="WD" evidence="3">
    <location>
        <begin position="12"/>
        <end position="53"/>
    </location>
</feature>
<dbReference type="GeneID" id="63824504"/>
<protein>
    <submittedName>
        <fullName evidence="4">WD40 repeat-like protein</fullName>
    </submittedName>
</protein>
<dbReference type="Proteomes" id="UP000076871">
    <property type="component" value="Unassembled WGS sequence"/>
</dbReference>
<accession>A0A165AQR6</accession>
<organism evidence="4 5">
    <name type="scientific">Laetiporus sulphureus 93-53</name>
    <dbReference type="NCBI Taxonomy" id="1314785"/>
    <lineage>
        <taxon>Eukaryota</taxon>
        <taxon>Fungi</taxon>
        <taxon>Dikarya</taxon>
        <taxon>Basidiomycota</taxon>
        <taxon>Agaricomycotina</taxon>
        <taxon>Agaricomycetes</taxon>
        <taxon>Polyporales</taxon>
        <taxon>Laetiporus</taxon>
    </lineage>
</organism>
<dbReference type="PROSITE" id="PS50082">
    <property type="entry name" value="WD_REPEATS_2"/>
    <property type="match status" value="1"/>
</dbReference>
<dbReference type="PROSITE" id="PS50294">
    <property type="entry name" value="WD_REPEATS_REGION"/>
    <property type="match status" value="1"/>
</dbReference>
<dbReference type="AlphaFoldDB" id="A0A165AQR6"/>
<sequence>MPLRYTPKLTLHHQHVDAITAVVFSADGQFLASGGQDGAMVIWSTTSGQAIYHITVKSGILCLLWPKCSNSIIAGTSDGTLAMFTITDNMITASGFVAHTGPIDALSTTCNMAVRARSASLEGFHSDPDQKSATPANDSCNKHLLASASGINVNIWRWDQETKFWCKYCGLEQPQHDPFSDGQPAEATGVQWLSPPDDNQLVVSYLQHGILCWKVGEHEDDIHVNWSIHMPFSSYSGCIAISPDNNRLAVCNIQTGFDVYEIPSGLHQLHIDRSHDKPDRILPIVFHHGNLILTGGMNGRLRLYNSAEGRCLQKLRLKTKAPIQAISAFYFTDNDTYLIAAGTCVEDSPNFIQIWDTVMVDSD</sequence>
<name>A0A165AQR6_9APHY</name>
<dbReference type="InterPro" id="IPR036322">
    <property type="entry name" value="WD40_repeat_dom_sf"/>
</dbReference>
<keyword evidence="2" id="KW-0677">Repeat</keyword>
<evidence type="ECO:0000313" key="4">
    <source>
        <dbReference type="EMBL" id="KZS99471.1"/>
    </source>
</evidence>
<dbReference type="InParanoid" id="A0A165AQR6"/>
<dbReference type="PANTHER" id="PTHR19857:SF8">
    <property type="entry name" value="ANGIO-ASSOCIATED MIGRATORY CELL PROTEIN"/>
    <property type="match status" value="1"/>
</dbReference>
<gene>
    <name evidence="4" type="ORF">LAESUDRAFT_718653</name>
</gene>
<evidence type="ECO:0000313" key="5">
    <source>
        <dbReference type="Proteomes" id="UP000076871"/>
    </source>
</evidence>
<dbReference type="RefSeq" id="XP_040757212.1">
    <property type="nucleotide sequence ID" value="XM_040907475.1"/>
</dbReference>
<dbReference type="Gene3D" id="2.130.10.10">
    <property type="entry name" value="YVTN repeat-like/Quinoprotein amine dehydrogenase"/>
    <property type="match status" value="2"/>
</dbReference>
<dbReference type="PANTHER" id="PTHR19857">
    <property type="entry name" value="MITOCHONDRIAL DIVISION PROTEIN 1-RELATED"/>
    <property type="match status" value="1"/>
</dbReference>
<keyword evidence="1 3" id="KW-0853">WD repeat</keyword>
<dbReference type="STRING" id="1314785.A0A165AQR6"/>
<dbReference type="InterPro" id="IPR015943">
    <property type="entry name" value="WD40/YVTN_repeat-like_dom_sf"/>
</dbReference>
<dbReference type="InterPro" id="IPR051179">
    <property type="entry name" value="WD_repeat_multifunction"/>
</dbReference>
<evidence type="ECO:0000256" key="3">
    <source>
        <dbReference type="PROSITE-ProRule" id="PRU00221"/>
    </source>
</evidence>
<dbReference type="EMBL" id="KV427849">
    <property type="protein sequence ID" value="KZS99471.1"/>
    <property type="molecule type" value="Genomic_DNA"/>
</dbReference>
<dbReference type="Pfam" id="PF00400">
    <property type="entry name" value="WD40"/>
    <property type="match status" value="1"/>
</dbReference>